<dbReference type="InterPro" id="IPR050297">
    <property type="entry name" value="LipidA_mod_glycosyltrf_83"/>
</dbReference>
<comment type="caution">
    <text evidence="10">The sequence shown here is derived from an EMBL/GenBank/DDBJ whole genome shotgun (WGS) entry which is preliminary data.</text>
</comment>
<dbReference type="RefSeq" id="WP_183337701.1">
    <property type="nucleotide sequence ID" value="NZ_JACHZG010000001.1"/>
</dbReference>
<evidence type="ECO:0000256" key="5">
    <source>
        <dbReference type="ARBA" id="ARBA00022692"/>
    </source>
</evidence>
<evidence type="ECO:0000313" key="11">
    <source>
        <dbReference type="Proteomes" id="UP000565572"/>
    </source>
</evidence>
<organism evidence="10 11">
    <name type="scientific">Microlunatus antarcticus</name>
    <dbReference type="NCBI Taxonomy" id="53388"/>
    <lineage>
        <taxon>Bacteria</taxon>
        <taxon>Bacillati</taxon>
        <taxon>Actinomycetota</taxon>
        <taxon>Actinomycetes</taxon>
        <taxon>Propionibacteriales</taxon>
        <taxon>Propionibacteriaceae</taxon>
        <taxon>Microlunatus</taxon>
    </lineage>
</organism>
<feature type="transmembrane region" description="Helical" evidence="8">
    <location>
        <begin position="295"/>
        <end position="316"/>
    </location>
</feature>
<keyword evidence="3 10" id="KW-0328">Glycosyltransferase</keyword>
<dbReference type="GO" id="GO:0005886">
    <property type="term" value="C:plasma membrane"/>
    <property type="evidence" value="ECO:0007669"/>
    <property type="project" value="UniProtKB-SubCell"/>
</dbReference>
<feature type="domain" description="Glycosyltransferase RgtA/B/C/D-like" evidence="9">
    <location>
        <begin position="86"/>
        <end position="235"/>
    </location>
</feature>
<keyword evidence="4 10" id="KW-0808">Transferase</keyword>
<feature type="transmembrane region" description="Helical" evidence="8">
    <location>
        <begin position="149"/>
        <end position="167"/>
    </location>
</feature>
<dbReference type="InterPro" id="IPR038731">
    <property type="entry name" value="RgtA/B/C-like"/>
</dbReference>
<feature type="transmembrane region" description="Helical" evidence="8">
    <location>
        <begin position="122"/>
        <end position="142"/>
    </location>
</feature>
<feature type="transmembrane region" description="Helical" evidence="8">
    <location>
        <begin position="322"/>
        <end position="341"/>
    </location>
</feature>
<dbReference type="GO" id="GO:0009103">
    <property type="term" value="P:lipopolysaccharide biosynthetic process"/>
    <property type="evidence" value="ECO:0007669"/>
    <property type="project" value="UniProtKB-ARBA"/>
</dbReference>
<dbReference type="AlphaFoldDB" id="A0A7W5JUX7"/>
<dbReference type="Proteomes" id="UP000565572">
    <property type="component" value="Unassembled WGS sequence"/>
</dbReference>
<gene>
    <name evidence="10" type="ORF">FHX39_001773</name>
</gene>
<evidence type="ECO:0000256" key="8">
    <source>
        <dbReference type="SAM" id="Phobius"/>
    </source>
</evidence>
<evidence type="ECO:0000256" key="6">
    <source>
        <dbReference type="ARBA" id="ARBA00022989"/>
    </source>
</evidence>
<dbReference type="EC" id="2.4.1.-" evidence="10"/>
<evidence type="ECO:0000256" key="7">
    <source>
        <dbReference type="ARBA" id="ARBA00023136"/>
    </source>
</evidence>
<comment type="subcellular location">
    <subcellularLocation>
        <location evidence="1">Cell membrane</location>
        <topology evidence="1">Multi-pass membrane protein</topology>
    </subcellularLocation>
</comment>
<feature type="transmembrane region" description="Helical" evidence="8">
    <location>
        <begin position="259"/>
        <end position="283"/>
    </location>
</feature>
<dbReference type="PANTHER" id="PTHR33908:SF11">
    <property type="entry name" value="MEMBRANE PROTEIN"/>
    <property type="match status" value="1"/>
</dbReference>
<feature type="transmembrane region" description="Helical" evidence="8">
    <location>
        <begin position="179"/>
        <end position="210"/>
    </location>
</feature>
<evidence type="ECO:0000256" key="3">
    <source>
        <dbReference type="ARBA" id="ARBA00022676"/>
    </source>
</evidence>
<evidence type="ECO:0000256" key="2">
    <source>
        <dbReference type="ARBA" id="ARBA00022475"/>
    </source>
</evidence>
<reference evidence="10 11" key="1">
    <citation type="submission" date="2020-08" db="EMBL/GenBank/DDBJ databases">
        <title>Sequencing the genomes of 1000 actinobacteria strains.</title>
        <authorList>
            <person name="Klenk H.-P."/>
        </authorList>
    </citation>
    <scope>NUCLEOTIDE SEQUENCE [LARGE SCALE GENOMIC DNA]</scope>
    <source>
        <strain evidence="10 11">DSM 11053</strain>
    </source>
</reference>
<sequence>MTTTTLGVTSSEVGPRLRRPRWASRSAWAVPAVLMLCLGLVGLDRHSVWRDEAATLVAVRRTLPELFSMLTQLETVHALYYTLLHGWFQLGSGETWARVPSVLAMAVAAGLVGVLGTRLVSAPVGLVAGLLFAVHPSVSYYAQEARSTAMVAACALLAAYLLLQALGHRRELAPDRRWWWAYAVAAAVLVGLNVLAVLVPVALGVTLLWWRTPRATLLRAAAASAPAVLVAGVLVLVSRQQPNQIGWIPRPGIGSVRDLVHLTLGPTLPLAAVMGLLVLAGAWPRGTASARRLRALAVPLLAVPSGLLLAASFVQPVFVPRYVLPSVAGVALLAGLGVVRLGEAAARRTGRPAALALVASALVLVVSAAGVGAQRLERTADSRPDDLAGAAELVGAQAQPGDAVLFLPDNRRLVALVYPDSFAQTRDASLSDSPEAAGNLTGRPLPLDATLHNLTESPRVWAIGRPGLSLLPTETDARAELALLERSFDAKERTGTHGVGVTLYVRRDATP</sequence>
<accession>A0A7W5JUX7</accession>
<dbReference type="Pfam" id="PF13231">
    <property type="entry name" value="PMT_2"/>
    <property type="match status" value="1"/>
</dbReference>
<evidence type="ECO:0000256" key="1">
    <source>
        <dbReference type="ARBA" id="ARBA00004651"/>
    </source>
</evidence>
<keyword evidence="7 8" id="KW-0472">Membrane</keyword>
<protein>
    <submittedName>
        <fullName evidence="10">Mannosyltransferase</fullName>
        <ecNumber evidence="10">2.4.1.-</ecNumber>
    </submittedName>
</protein>
<proteinExistence type="predicted"/>
<feature type="transmembrane region" description="Helical" evidence="8">
    <location>
        <begin position="26"/>
        <end position="43"/>
    </location>
</feature>
<evidence type="ECO:0000313" key="10">
    <source>
        <dbReference type="EMBL" id="MBB3326829.1"/>
    </source>
</evidence>
<feature type="transmembrane region" description="Helical" evidence="8">
    <location>
        <begin position="353"/>
        <end position="373"/>
    </location>
</feature>
<feature type="transmembrane region" description="Helical" evidence="8">
    <location>
        <begin position="217"/>
        <end position="239"/>
    </location>
</feature>
<dbReference type="PANTHER" id="PTHR33908">
    <property type="entry name" value="MANNOSYLTRANSFERASE YKCB-RELATED"/>
    <property type="match status" value="1"/>
</dbReference>
<keyword evidence="6 8" id="KW-1133">Transmembrane helix</keyword>
<keyword evidence="2" id="KW-1003">Cell membrane</keyword>
<evidence type="ECO:0000256" key="4">
    <source>
        <dbReference type="ARBA" id="ARBA00022679"/>
    </source>
</evidence>
<keyword evidence="5 8" id="KW-0812">Transmembrane</keyword>
<dbReference type="EMBL" id="JACHZG010000001">
    <property type="protein sequence ID" value="MBB3326829.1"/>
    <property type="molecule type" value="Genomic_DNA"/>
</dbReference>
<keyword evidence="11" id="KW-1185">Reference proteome</keyword>
<evidence type="ECO:0000259" key="9">
    <source>
        <dbReference type="Pfam" id="PF13231"/>
    </source>
</evidence>
<dbReference type="GO" id="GO:0016763">
    <property type="term" value="F:pentosyltransferase activity"/>
    <property type="evidence" value="ECO:0007669"/>
    <property type="project" value="TreeGrafter"/>
</dbReference>
<name>A0A7W5JUX7_9ACTN</name>